<dbReference type="RefSeq" id="WP_101466936.1">
    <property type="nucleotide sequence ID" value="NZ_PJMW01000002.1"/>
</dbReference>
<dbReference type="AlphaFoldDB" id="A0A2N3VHN9"/>
<proteinExistence type="predicted"/>
<protein>
    <submittedName>
        <fullName evidence="1">Uncharacterized protein</fullName>
    </submittedName>
</protein>
<accession>A0A2N3VHN9</accession>
<keyword evidence="2" id="KW-1185">Reference proteome</keyword>
<evidence type="ECO:0000313" key="1">
    <source>
        <dbReference type="EMBL" id="PKV81141.1"/>
    </source>
</evidence>
<sequence>MQATEFGLTDLERDPDQRTVTLTMLSRLHDPLGLSLDETLLTDRAAKGLAEHDPDAVDDIDAAMHARTLLAVLVSQDGIGVDVVLAATRWSLAEFEAGLTYLRAQLDRTASQVLATDVVPHLALRPGVLPGPLRVALARPTAMRRGAARPGR</sequence>
<name>A0A2N3VHN9_9NOCA</name>
<dbReference type="OrthoDB" id="4559369at2"/>
<reference evidence="1 2" key="1">
    <citation type="submission" date="2017-12" db="EMBL/GenBank/DDBJ databases">
        <title>Sequencing the genomes of 1000 Actinobacteria strains.</title>
        <authorList>
            <person name="Klenk H.-P."/>
        </authorList>
    </citation>
    <scope>NUCLEOTIDE SEQUENCE [LARGE SCALE GENOMIC DNA]</scope>
    <source>
        <strain evidence="1 2">DSM 44489</strain>
    </source>
</reference>
<gene>
    <name evidence="1" type="ORF">ATK86_5601</name>
</gene>
<dbReference type="EMBL" id="PJMW01000002">
    <property type="protein sequence ID" value="PKV81141.1"/>
    <property type="molecule type" value="Genomic_DNA"/>
</dbReference>
<dbReference type="Proteomes" id="UP000233766">
    <property type="component" value="Unassembled WGS sequence"/>
</dbReference>
<evidence type="ECO:0000313" key="2">
    <source>
        <dbReference type="Proteomes" id="UP000233766"/>
    </source>
</evidence>
<organism evidence="1 2">
    <name type="scientific">Nocardia fluminea</name>
    <dbReference type="NCBI Taxonomy" id="134984"/>
    <lineage>
        <taxon>Bacteria</taxon>
        <taxon>Bacillati</taxon>
        <taxon>Actinomycetota</taxon>
        <taxon>Actinomycetes</taxon>
        <taxon>Mycobacteriales</taxon>
        <taxon>Nocardiaceae</taxon>
        <taxon>Nocardia</taxon>
    </lineage>
</organism>
<comment type="caution">
    <text evidence="1">The sequence shown here is derived from an EMBL/GenBank/DDBJ whole genome shotgun (WGS) entry which is preliminary data.</text>
</comment>